<dbReference type="OrthoDB" id="8807033at2759"/>
<reference evidence="2 3" key="1">
    <citation type="submission" date="2019-04" db="EMBL/GenBank/DDBJ databases">
        <title>Draft genome of the big-headed turtle Platysternon megacephalum.</title>
        <authorList>
            <person name="Gong S."/>
        </authorList>
    </citation>
    <scope>NUCLEOTIDE SEQUENCE [LARGE SCALE GENOMIC DNA]</scope>
    <source>
        <strain evidence="2">DO16091913</strain>
        <tissue evidence="2">Muscle</tissue>
    </source>
</reference>
<gene>
    <name evidence="2" type="ORF">DR999_PMT01063</name>
</gene>
<name>A0A4D9F140_9SAUR</name>
<proteinExistence type="predicted"/>
<keyword evidence="1" id="KW-0812">Transmembrane</keyword>
<sequence length="240" mass="27642">MEKTSAGCFSQQMTSSLSSVFLKRDQMRDLRRYLVLKYIQYLVLPSSNTLITLLGLLGSLYTILILKSPSISYKSTAVFISYIAKADILVFVSMVSEMIMEPFDVKIVSAAFTTALWQNFLTANTHICCLLLSCVTFEALLISIFSVESRHIRTVKYARRTSNMIYIVVIAECIIFQMEDFQEPFGLNSQYILLLHFCYRVSSLLRFLSYSIGLSLRIINVYIYYKIFFNVSNRSRLKTK</sequence>
<dbReference type="AlphaFoldDB" id="A0A4D9F140"/>
<protein>
    <submittedName>
        <fullName evidence="2">Ras-related protein Rab-39B</fullName>
    </submittedName>
</protein>
<dbReference type="EMBL" id="QXTE01000005">
    <property type="protein sequence ID" value="TFK15305.1"/>
    <property type="molecule type" value="Genomic_DNA"/>
</dbReference>
<organism evidence="2 3">
    <name type="scientific">Platysternon megacephalum</name>
    <name type="common">big-headed turtle</name>
    <dbReference type="NCBI Taxonomy" id="55544"/>
    <lineage>
        <taxon>Eukaryota</taxon>
        <taxon>Metazoa</taxon>
        <taxon>Chordata</taxon>
        <taxon>Craniata</taxon>
        <taxon>Vertebrata</taxon>
        <taxon>Euteleostomi</taxon>
        <taxon>Archelosauria</taxon>
        <taxon>Testudinata</taxon>
        <taxon>Testudines</taxon>
        <taxon>Cryptodira</taxon>
        <taxon>Durocryptodira</taxon>
        <taxon>Testudinoidea</taxon>
        <taxon>Platysternidae</taxon>
        <taxon>Platysternon</taxon>
    </lineage>
</organism>
<feature type="transmembrane region" description="Helical" evidence="1">
    <location>
        <begin position="207"/>
        <end position="225"/>
    </location>
</feature>
<dbReference type="Gene3D" id="1.20.1070.10">
    <property type="entry name" value="Rhodopsin 7-helix transmembrane proteins"/>
    <property type="match status" value="1"/>
</dbReference>
<feature type="transmembrane region" description="Helical" evidence="1">
    <location>
        <begin position="120"/>
        <end position="145"/>
    </location>
</feature>
<evidence type="ECO:0000313" key="2">
    <source>
        <dbReference type="EMBL" id="TFK15305.1"/>
    </source>
</evidence>
<dbReference type="SUPFAM" id="SSF81321">
    <property type="entry name" value="Family A G protein-coupled receptor-like"/>
    <property type="match status" value="1"/>
</dbReference>
<accession>A0A4D9F140</accession>
<keyword evidence="1" id="KW-1133">Transmembrane helix</keyword>
<feature type="transmembrane region" description="Helical" evidence="1">
    <location>
        <begin position="38"/>
        <end position="66"/>
    </location>
</feature>
<reference evidence="2 3" key="2">
    <citation type="submission" date="2019-04" db="EMBL/GenBank/DDBJ databases">
        <title>The genome sequence of big-headed turtle.</title>
        <authorList>
            <person name="Gong S."/>
        </authorList>
    </citation>
    <scope>NUCLEOTIDE SEQUENCE [LARGE SCALE GENOMIC DNA]</scope>
    <source>
        <strain evidence="2">DO16091913</strain>
        <tissue evidence="2">Muscle</tissue>
    </source>
</reference>
<evidence type="ECO:0000313" key="3">
    <source>
        <dbReference type="Proteomes" id="UP000297703"/>
    </source>
</evidence>
<keyword evidence="1" id="KW-0472">Membrane</keyword>
<feature type="transmembrane region" description="Helical" evidence="1">
    <location>
        <begin position="157"/>
        <end position="178"/>
    </location>
</feature>
<feature type="transmembrane region" description="Helical" evidence="1">
    <location>
        <begin position="78"/>
        <end position="100"/>
    </location>
</feature>
<keyword evidence="3" id="KW-1185">Reference proteome</keyword>
<evidence type="ECO:0000256" key="1">
    <source>
        <dbReference type="SAM" id="Phobius"/>
    </source>
</evidence>
<comment type="caution">
    <text evidence="2">The sequence shown here is derived from an EMBL/GenBank/DDBJ whole genome shotgun (WGS) entry which is preliminary data.</text>
</comment>
<dbReference type="Proteomes" id="UP000297703">
    <property type="component" value="Unassembled WGS sequence"/>
</dbReference>